<sequence length="266" mass="27783">MRHSTALLGAVLAGAALGTAGTTAPARADVPGFGVRLTAPATFKASGNTKTLTAVVTSDQRDCRKVRFTLIVRGGSVPLDRIRVTRFEESGEFPTRLAVDGDTATLVDEQLDPGTLCRGRTVTGRWQVGFTGREGGEVRFEVQAFDAQNTLLSAAGAGTEVAGQVATSSPTPSRTTATPEPSASADEEATETEAPADTEPATDPTPTQTAAALSPASEDSNLLGPGLIVGGVFFFLGLMLLLRLRARTREARRQAETMPTGFYTMP</sequence>
<evidence type="ECO:0000256" key="2">
    <source>
        <dbReference type="SAM" id="Phobius"/>
    </source>
</evidence>
<keyword evidence="3" id="KW-0732">Signal</keyword>
<feature type="transmembrane region" description="Helical" evidence="2">
    <location>
        <begin position="222"/>
        <end position="244"/>
    </location>
</feature>
<evidence type="ECO:0000256" key="3">
    <source>
        <dbReference type="SAM" id="SignalP"/>
    </source>
</evidence>
<dbReference type="EMBL" id="CP126980">
    <property type="protein sequence ID" value="WIM93897.1"/>
    <property type="molecule type" value="Genomic_DNA"/>
</dbReference>
<keyword evidence="2" id="KW-0472">Membrane</keyword>
<keyword evidence="2" id="KW-1133">Transmembrane helix</keyword>
<feature type="compositionally biased region" description="Acidic residues" evidence="1">
    <location>
        <begin position="185"/>
        <end position="196"/>
    </location>
</feature>
<feature type="signal peptide" evidence="3">
    <location>
        <begin position="1"/>
        <end position="28"/>
    </location>
</feature>
<accession>A0ABY8WAC8</accession>
<reference evidence="4 5" key="1">
    <citation type="submission" date="2023-06" db="EMBL/GenBank/DDBJ databases">
        <authorList>
            <person name="Yushchuk O."/>
            <person name="Binda E."/>
            <person name="Ruckert-Reed C."/>
            <person name="Fedorenko V."/>
            <person name="Kalinowski J."/>
            <person name="Marinelli F."/>
        </authorList>
    </citation>
    <scope>NUCLEOTIDE SEQUENCE [LARGE SCALE GENOMIC DNA]</scope>
    <source>
        <strain evidence="4 5">NRRL 3884</strain>
    </source>
</reference>
<keyword evidence="5" id="KW-1185">Reference proteome</keyword>
<evidence type="ECO:0000256" key="1">
    <source>
        <dbReference type="SAM" id="MobiDB-lite"/>
    </source>
</evidence>
<feature type="compositionally biased region" description="Low complexity" evidence="1">
    <location>
        <begin position="197"/>
        <end position="212"/>
    </location>
</feature>
<feature type="region of interest" description="Disordered" evidence="1">
    <location>
        <begin position="162"/>
        <end position="218"/>
    </location>
</feature>
<dbReference type="RefSeq" id="WP_284915100.1">
    <property type="nucleotide sequence ID" value="NZ_CP126980.1"/>
</dbReference>
<name>A0ABY8WAC8_9ACTN</name>
<proteinExistence type="predicted"/>
<organism evidence="4 5">
    <name type="scientific">Actinoplanes oblitus</name>
    <dbReference type="NCBI Taxonomy" id="3040509"/>
    <lineage>
        <taxon>Bacteria</taxon>
        <taxon>Bacillati</taxon>
        <taxon>Actinomycetota</taxon>
        <taxon>Actinomycetes</taxon>
        <taxon>Micromonosporales</taxon>
        <taxon>Micromonosporaceae</taxon>
        <taxon>Actinoplanes</taxon>
    </lineage>
</organism>
<evidence type="ECO:0000313" key="4">
    <source>
        <dbReference type="EMBL" id="WIM93897.1"/>
    </source>
</evidence>
<feature type="compositionally biased region" description="Low complexity" evidence="1">
    <location>
        <begin position="166"/>
        <end position="184"/>
    </location>
</feature>
<protein>
    <submittedName>
        <fullName evidence="4">Uncharacterized protein</fullName>
    </submittedName>
</protein>
<dbReference type="Proteomes" id="UP001240150">
    <property type="component" value="Chromosome"/>
</dbReference>
<gene>
    <name evidence="4" type="ORF">ACTOB_005891</name>
</gene>
<feature type="chain" id="PRO_5047195282" evidence="3">
    <location>
        <begin position="29"/>
        <end position="266"/>
    </location>
</feature>
<evidence type="ECO:0000313" key="5">
    <source>
        <dbReference type="Proteomes" id="UP001240150"/>
    </source>
</evidence>
<keyword evidence="2" id="KW-0812">Transmembrane</keyword>